<name>A0AC61S606_9BACT</name>
<sequence length="505" mass="57503">MRALTRIFYVVLLAFLPVPGAFASGIGPHELETGISQWFSTGNGTFAPYYMMSNRFGAVTQRNTYLTGITVGEHLHPSKRFQWSWGVETSFAAQSSARYGLYDKEAEEWTGHKVTPRWFWLQQAFVSVQYRSVFLTAGLKETGSALLSDELSSGDLTWGANARPMPGVRIGLEHFVDVPYTKKWLQVDVNVFIGKPQDDYWLKRHYNYYNYFITTGRWNSYRRLYFRVAPLEKLSVTLGMQAATQICGTQRMYKDGNMIETVRSPFDFDSFVNMLIPRQGDDYYVGNHLGSWDMMARYRLPSGKVLKVYFQWPWEDGSGIGKKNGWDGLWGLEYQSARRSFISGAVIEYLDFTNQSGPLHWDPEDNTGTSLKGEATGADDYYNNYYYNGYAYLGMSQGTPFLRSPIYNTDGYMRFTDTRVKGVHMAVKGYLTNNLGYRVMASWRKSYGDGYIPRVRTVEAVCWMAECDYDLGGLGIVLLKAQVGMDSGRMFGNNFGAGLGLKIRL</sequence>
<protein>
    <submittedName>
        <fullName evidence="1">Capsule assembly Wzi family protein</fullName>
    </submittedName>
</protein>
<organism evidence="1 2">
    <name type="scientific">Muribaculum caecicola</name>
    <dbReference type="NCBI Taxonomy" id="3038144"/>
    <lineage>
        <taxon>Bacteria</taxon>
        <taxon>Pseudomonadati</taxon>
        <taxon>Bacteroidota</taxon>
        <taxon>Bacteroidia</taxon>
        <taxon>Bacteroidales</taxon>
        <taxon>Muribaculaceae</taxon>
        <taxon>Muribaculum</taxon>
    </lineage>
</organism>
<keyword evidence="2" id="KW-1185">Reference proteome</keyword>
<evidence type="ECO:0000313" key="1">
    <source>
        <dbReference type="EMBL" id="THG50615.1"/>
    </source>
</evidence>
<dbReference type="EMBL" id="SSTG01000070">
    <property type="protein sequence ID" value="THG50615.1"/>
    <property type="molecule type" value="Genomic_DNA"/>
</dbReference>
<dbReference type="Proteomes" id="UP000305401">
    <property type="component" value="Unassembled WGS sequence"/>
</dbReference>
<proteinExistence type="predicted"/>
<gene>
    <name evidence="1" type="ORF">E5990_06540</name>
</gene>
<accession>A0AC61S606</accession>
<comment type="caution">
    <text evidence="1">The sequence shown here is derived from an EMBL/GenBank/DDBJ whole genome shotgun (WGS) entry which is preliminary data.</text>
</comment>
<evidence type="ECO:0000313" key="2">
    <source>
        <dbReference type="Proteomes" id="UP000305401"/>
    </source>
</evidence>
<reference evidence="1" key="1">
    <citation type="submission" date="2019-04" db="EMBL/GenBank/DDBJ databases">
        <title>Microbes associate with the intestines of laboratory mice.</title>
        <authorList>
            <person name="Navarre W."/>
            <person name="Wong E."/>
            <person name="Huang K.C."/>
            <person name="Tropini C."/>
            <person name="Ng K."/>
            <person name="Yu B."/>
        </authorList>
    </citation>
    <scope>NUCLEOTIDE SEQUENCE</scope>
    <source>
        <strain evidence="1">NM86_A22</strain>
    </source>
</reference>